<reference evidence="2" key="1">
    <citation type="submission" date="2022-10" db="EMBL/GenBank/DDBJ databases">
        <title>Complete genome of Methanoculleus submarinus DSM 15122.</title>
        <authorList>
            <person name="Chen S.-C."/>
            <person name="Lai S.-J."/>
            <person name="You Y.-T."/>
        </authorList>
    </citation>
    <scope>NUCLEOTIDE SEQUENCE</scope>
    <source>
        <strain evidence="2">DSM 15122</strain>
    </source>
</reference>
<dbReference type="SUPFAM" id="SSF53756">
    <property type="entry name" value="UDP-Glycosyltransferase/glycogen phosphorylase"/>
    <property type="match status" value="1"/>
</dbReference>
<dbReference type="AlphaFoldDB" id="A0AAX3E7Y5"/>
<dbReference type="KEGG" id="msum:OH143_11505"/>
<dbReference type="GeneID" id="31759170"/>
<dbReference type="PANTHER" id="PTHR36836:SF1">
    <property type="entry name" value="COLANIC ACID BIOSYNTHESIS PROTEIN WCAK"/>
    <property type="match status" value="1"/>
</dbReference>
<organism evidence="2 3">
    <name type="scientific">Methanoculleus submarinus</name>
    <dbReference type="NCBI Taxonomy" id="204050"/>
    <lineage>
        <taxon>Archaea</taxon>
        <taxon>Methanobacteriati</taxon>
        <taxon>Methanobacteriota</taxon>
        <taxon>Stenosarchaea group</taxon>
        <taxon>Methanomicrobia</taxon>
        <taxon>Methanomicrobiales</taxon>
        <taxon>Methanomicrobiaceae</taxon>
        <taxon>Methanoculleus</taxon>
    </lineage>
</organism>
<dbReference type="InterPro" id="IPR007345">
    <property type="entry name" value="Polysacch_pyruvyl_Trfase"/>
</dbReference>
<dbReference type="EMBL" id="CP109831">
    <property type="protein sequence ID" value="UYU18317.1"/>
    <property type="molecule type" value="Genomic_DNA"/>
</dbReference>
<dbReference type="Gene3D" id="3.40.50.2000">
    <property type="entry name" value="Glycogen Phosphorylase B"/>
    <property type="match status" value="1"/>
</dbReference>
<evidence type="ECO:0000313" key="2">
    <source>
        <dbReference type="EMBL" id="UYU18317.1"/>
    </source>
</evidence>
<proteinExistence type="predicted"/>
<evidence type="ECO:0000259" key="1">
    <source>
        <dbReference type="Pfam" id="PF04230"/>
    </source>
</evidence>
<keyword evidence="3" id="KW-1185">Reference proteome</keyword>
<name>A0AAX3E7Y5_9EURY</name>
<sequence>MIALLLNVGVTNKGNEALVISTKKVIQDFRDDIKFINVGSEGDDENQIVPQIARNPTRSPYPWLYLIECVGIRALRRCGFAVSVSKKSKLSIYNGVDVVVNSGGDQLSGEKIIGNSFLNLLYPLLLDKPVVLFAESLGYYRYSVNRLVGRYIFRNAKLILVREELSKEYLIDLGIDAGKIFVTADPAFVLPPAPRSRIDEILRSEGIPRIPDPIIGVNPSGLISRYFNDPEKSEDHYVQSIADVIDYLIETKEASVLLIPHVYSKDVDDRIIIQKVMEKVQNRQHVFQITNEYSAAELKGIIGLCDVFIGSRMHATIAATSLCVPTIGISYSHKIHGIVGKTLGLERYIIDINKLDSDVLKSVAETVWSDRSSIKKHLENVIPEVKEKSLLNGYLFAKYLESDLSPI</sequence>
<accession>A0AAX3E7Y5</accession>
<dbReference type="Proteomes" id="UP001156196">
    <property type="component" value="Chromosome"/>
</dbReference>
<dbReference type="Pfam" id="PF04230">
    <property type="entry name" value="PS_pyruv_trans"/>
    <property type="match status" value="1"/>
</dbReference>
<gene>
    <name evidence="2" type="ORF">OH143_11505</name>
</gene>
<dbReference type="PANTHER" id="PTHR36836">
    <property type="entry name" value="COLANIC ACID BIOSYNTHESIS PROTEIN WCAK"/>
    <property type="match status" value="1"/>
</dbReference>
<keyword evidence="2" id="KW-0808">Transferase</keyword>
<dbReference type="GO" id="GO:0016740">
    <property type="term" value="F:transferase activity"/>
    <property type="evidence" value="ECO:0007669"/>
    <property type="project" value="UniProtKB-KW"/>
</dbReference>
<feature type="domain" description="Polysaccharide pyruvyl transferase" evidence="1">
    <location>
        <begin position="12"/>
        <end position="333"/>
    </location>
</feature>
<protein>
    <submittedName>
        <fullName evidence="2">Polysaccharide pyruvyl transferase family protein</fullName>
    </submittedName>
</protein>
<evidence type="ECO:0000313" key="3">
    <source>
        <dbReference type="Proteomes" id="UP001156196"/>
    </source>
</evidence>
<dbReference type="RefSeq" id="WP_011843800.1">
    <property type="nucleotide sequence ID" value="NZ_CP109831.1"/>
</dbReference>